<protein>
    <submittedName>
        <fullName evidence="1">Uncharacterized protein</fullName>
    </submittedName>
</protein>
<reference evidence="1" key="1">
    <citation type="submission" date="2022-06" db="EMBL/GenBank/DDBJ databases">
        <title>Genome sequence of Phormidium yuhuli AB48 isolated from an industrial photobioreactor environment.</title>
        <authorList>
            <person name="Qiu Y."/>
            <person name="Noonan A.J.C."/>
            <person name="Dofher K."/>
            <person name="Koch M."/>
            <person name="Kieft B."/>
            <person name="Lin X."/>
            <person name="Ziels R.M."/>
            <person name="Hallam S.J."/>
        </authorList>
    </citation>
    <scope>NUCLEOTIDE SEQUENCE</scope>
    <source>
        <strain evidence="1">AB48</strain>
    </source>
</reference>
<dbReference type="EMBL" id="CP098611">
    <property type="protein sequence ID" value="USR91982.1"/>
    <property type="molecule type" value="Genomic_DNA"/>
</dbReference>
<keyword evidence="2" id="KW-1185">Reference proteome</keyword>
<dbReference type="Proteomes" id="UP001056708">
    <property type="component" value="Chromosome"/>
</dbReference>
<evidence type="ECO:0000313" key="1">
    <source>
        <dbReference type="EMBL" id="USR91982.1"/>
    </source>
</evidence>
<proteinExistence type="predicted"/>
<gene>
    <name evidence="1" type="ORF">NEA10_04455</name>
</gene>
<accession>A0ABY5ARY1</accession>
<organism evidence="1 2">
    <name type="scientific">Phormidium yuhuli AB48</name>
    <dbReference type="NCBI Taxonomy" id="2940671"/>
    <lineage>
        <taxon>Bacteria</taxon>
        <taxon>Bacillati</taxon>
        <taxon>Cyanobacteriota</taxon>
        <taxon>Cyanophyceae</taxon>
        <taxon>Oscillatoriophycideae</taxon>
        <taxon>Oscillatoriales</taxon>
        <taxon>Oscillatoriaceae</taxon>
        <taxon>Phormidium</taxon>
        <taxon>Phormidium yuhuli</taxon>
    </lineage>
</organism>
<name>A0ABY5ARY1_9CYAN</name>
<sequence length="263" mass="30412">MNNHQLPSTQTAASELFNYVHHQATGRLIIIHKSTQYCFDLFQGQIATAILSIHRRRRWQRAVQQHAPQWQHELEPQGTRQNWERLHLHHGVSEGWLTCKQAKAILKQSTQEVLFSLIHVSKYQLYWQPSASTLCPRWTLSRRVLKEIYEEAQELSANWHELGLKPRWVHQAFQLDPSLDLQANVFADLTACLDGNHSFWDLTLDLSVSRATISRILHHFLEQGILQRLPLADLPAAESPQPSHAQIIELDAHISYIPEMVLA</sequence>
<evidence type="ECO:0000313" key="2">
    <source>
        <dbReference type="Proteomes" id="UP001056708"/>
    </source>
</evidence>
<dbReference type="RefSeq" id="WP_252664061.1">
    <property type="nucleotide sequence ID" value="NZ_CP098611.1"/>
</dbReference>